<protein>
    <submittedName>
        <fullName evidence="1">DNA/RNA helicase domain-containing protein</fullName>
    </submittedName>
</protein>
<organism evidence="1 2">
    <name type="scientific">Sphingobacterium thalpophilum</name>
    <dbReference type="NCBI Taxonomy" id="259"/>
    <lineage>
        <taxon>Bacteria</taxon>
        <taxon>Pseudomonadati</taxon>
        <taxon>Bacteroidota</taxon>
        <taxon>Sphingobacteriia</taxon>
        <taxon>Sphingobacteriales</taxon>
        <taxon>Sphingobacteriaceae</taxon>
        <taxon>Sphingobacterium</taxon>
    </lineage>
</organism>
<keyword evidence="1" id="KW-0347">Helicase</keyword>
<keyword evidence="1" id="KW-0378">Hydrolase</keyword>
<reference evidence="1" key="1">
    <citation type="submission" date="2024-04" db="EMBL/GenBank/DDBJ databases">
        <title>Complete genome sequence of Sphingobacterium thalpophiium BAA-1094.</title>
        <authorList>
            <person name="Adaikpoh B.I."/>
        </authorList>
    </citation>
    <scope>NUCLEOTIDE SEQUENCE</scope>
    <source>
        <strain evidence="1">BAA-1094</strain>
    </source>
</reference>
<sequence length="742" mass="85473">MSELDIKEVHIVPVGSTGEVKDTDSKLDFYNSALVYLLNDKRSIYIGESIDIKNRFSSHNRHDSKKDLLIRHAIYSHLFNKSVTLHLEAFLINLFSAEKGLKLINANLGNNGHYYHQKKEYEVLFPQIWKQLEELKIARTSFEEIINSNVFKYSPYKSLNLDQQQAVLACLKMLVDDKKGIFIQGNAGTGKTIIAIYVLKLLVTPIRYFEQFEMKDEFSMEAFELLNAYRDKHGITVENEKDLKDQVAIVVSMTSLRSTLQKVFKDIDQLSSSMVISPTDISKRTYKVVLVDEAHRLRRRKNISGYGDFDKSNMRLGFDINEGTELDWVLKQSENQIFFYDNNQSIRTTDLPPSRFEVLKNSKAYDSVRLQTQIRSEGGDLFTDFVHRLFDLELLPNERFESNDFELKLFDSFVAMRGQVFQKEAETGLSRLVAGFSWEYKTKDKKNRHLYDMTIEGIDLRWNSTAKDWINSKNAINEVGSIHTVFGNDLNYIAIVFGKEIDYDPISKTIVVYRDEYKDTNGKNSTDDLDLLFYVKNIYKTLMFRGIRGVYVYVCNSNLKAYLSQHMEVVTGNSENDLSVTSSQLISSEPTASSIPYYDLEIAAGNFSELQQSETLQYVQVEERYQDSQRYFACKVIGESMNKIIPNGSICLFERYQGGSRNGLICLVESSSFEDRDFGANYTIKEYSSKKTITEEGWQHQEIILLPKSSDDSYSPIVLKDEEAVDLQVIGVFRSVLKIYFA</sequence>
<accession>A0ACD5C7D3</accession>
<name>A0ACD5C7D3_9SPHI</name>
<gene>
    <name evidence="1" type="ORF">AACH28_09535</name>
</gene>
<evidence type="ECO:0000313" key="1">
    <source>
        <dbReference type="EMBL" id="WZN57766.1"/>
    </source>
</evidence>
<dbReference type="EMBL" id="CP151087">
    <property type="protein sequence ID" value="WZN57766.1"/>
    <property type="molecule type" value="Genomic_DNA"/>
</dbReference>
<keyword evidence="1" id="KW-0067">ATP-binding</keyword>
<keyword evidence="1" id="KW-0547">Nucleotide-binding</keyword>
<evidence type="ECO:0000313" key="2">
    <source>
        <dbReference type="Proteomes" id="UP001485301"/>
    </source>
</evidence>
<keyword evidence="2" id="KW-1185">Reference proteome</keyword>
<proteinExistence type="predicted"/>
<dbReference type="Proteomes" id="UP001485301">
    <property type="component" value="Chromosome"/>
</dbReference>